<proteinExistence type="predicted"/>
<evidence type="ECO:0000313" key="3">
    <source>
        <dbReference type="Proteomes" id="UP000198859"/>
    </source>
</evidence>
<dbReference type="RefSeq" id="WP_091732193.1">
    <property type="nucleotide sequence ID" value="NZ_LT629757.1"/>
</dbReference>
<dbReference type="InterPro" id="IPR037523">
    <property type="entry name" value="VOC_core"/>
</dbReference>
<name>A0A1H1XAZ8_9ACTN</name>
<dbReference type="OrthoDB" id="9809391at2"/>
<protein>
    <submittedName>
        <fullName evidence="2">Uncharacterized conserved protein PhnB, glyoxalase superfamily</fullName>
    </submittedName>
</protein>
<reference evidence="3" key="1">
    <citation type="submission" date="2016-10" db="EMBL/GenBank/DDBJ databases">
        <authorList>
            <person name="Varghese N."/>
            <person name="Submissions S."/>
        </authorList>
    </citation>
    <scope>NUCLEOTIDE SEQUENCE [LARGE SCALE GENOMIC DNA]</scope>
    <source>
        <strain evidence="3">DSM 22127</strain>
    </source>
</reference>
<dbReference type="Pfam" id="PF00903">
    <property type="entry name" value="Glyoxalase"/>
    <property type="match status" value="1"/>
</dbReference>
<dbReference type="InterPro" id="IPR029068">
    <property type="entry name" value="Glyas_Bleomycin-R_OHBP_Dase"/>
</dbReference>
<evidence type="ECO:0000259" key="1">
    <source>
        <dbReference type="PROSITE" id="PS51819"/>
    </source>
</evidence>
<dbReference type="PANTHER" id="PTHR34109">
    <property type="entry name" value="BNAUNNG04460D PROTEIN-RELATED"/>
    <property type="match status" value="1"/>
</dbReference>
<dbReference type="InterPro" id="IPR004360">
    <property type="entry name" value="Glyas_Fos-R_dOase_dom"/>
</dbReference>
<dbReference type="PANTHER" id="PTHR34109:SF1">
    <property type="entry name" value="VOC DOMAIN-CONTAINING PROTEIN"/>
    <property type="match status" value="1"/>
</dbReference>
<accession>A0A1H1XAZ8</accession>
<dbReference type="Proteomes" id="UP000198859">
    <property type="component" value="Chromosome I"/>
</dbReference>
<sequence>MTPTPGPTPGPTPAPTVWPAFAARDARAMIAFLVALGFEETATYGEGDEVAHCQLDWPEGGGVMFGSVKDDGWSRQPGTGGFYVVTADPQAVHDRAVAAGATITRPPSAPGYGGLEFSLADPEGNLWSFGTYAGEPRAR</sequence>
<dbReference type="PROSITE" id="PS51819">
    <property type="entry name" value="VOC"/>
    <property type="match status" value="1"/>
</dbReference>
<dbReference type="EMBL" id="LT629757">
    <property type="protein sequence ID" value="SDT06455.1"/>
    <property type="molecule type" value="Genomic_DNA"/>
</dbReference>
<dbReference type="STRING" id="642780.SAMN04488570_3432"/>
<organism evidence="2 3">
    <name type="scientific">Nocardioides scoriae</name>
    <dbReference type="NCBI Taxonomy" id="642780"/>
    <lineage>
        <taxon>Bacteria</taxon>
        <taxon>Bacillati</taxon>
        <taxon>Actinomycetota</taxon>
        <taxon>Actinomycetes</taxon>
        <taxon>Propionibacteriales</taxon>
        <taxon>Nocardioidaceae</taxon>
        <taxon>Nocardioides</taxon>
    </lineage>
</organism>
<evidence type="ECO:0000313" key="2">
    <source>
        <dbReference type="EMBL" id="SDT06455.1"/>
    </source>
</evidence>
<dbReference type="Gene3D" id="3.30.720.120">
    <property type="match status" value="1"/>
</dbReference>
<dbReference type="AlphaFoldDB" id="A0A1H1XAZ8"/>
<gene>
    <name evidence="2" type="ORF">SAMN04488570_3432</name>
</gene>
<keyword evidence="3" id="KW-1185">Reference proteome</keyword>
<dbReference type="SUPFAM" id="SSF54593">
    <property type="entry name" value="Glyoxalase/Bleomycin resistance protein/Dihydroxybiphenyl dioxygenase"/>
    <property type="match status" value="1"/>
</dbReference>
<feature type="domain" description="VOC" evidence="1">
    <location>
        <begin position="15"/>
        <end position="132"/>
    </location>
</feature>
<dbReference type="Gene3D" id="3.30.720.110">
    <property type="match status" value="1"/>
</dbReference>